<feature type="domain" description="PurM-like C-terminal" evidence="17">
    <location>
        <begin position="613"/>
        <end position="747"/>
    </location>
</feature>
<evidence type="ECO:0000256" key="1">
    <source>
        <dbReference type="ARBA" id="ARBA00004920"/>
    </source>
</evidence>
<evidence type="ECO:0000256" key="8">
    <source>
        <dbReference type="ARBA" id="ARBA00022755"/>
    </source>
</evidence>
<feature type="domain" description="PurM-like C-terminal" evidence="17">
    <location>
        <begin position="203"/>
        <end position="362"/>
    </location>
</feature>
<evidence type="ECO:0000256" key="16">
    <source>
        <dbReference type="SAM" id="MobiDB-lite"/>
    </source>
</evidence>
<name>F2E6G7_HORVV</name>
<dbReference type="InterPro" id="IPR036921">
    <property type="entry name" value="PurM-like_N_sf"/>
</dbReference>
<dbReference type="GO" id="GO:0004642">
    <property type="term" value="F:phosphoribosylformylglycinamidine synthase activity"/>
    <property type="evidence" value="ECO:0007669"/>
    <property type="project" value="UniProtKB-EC"/>
</dbReference>
<evidence type="ECO:0000256" key="12">
    <source>
        <dbReference type="ARBA" id="ARBA00029823"/>
    </source>
</evidence>
<dbReference type="Pfam" id="PF22689">
    <property type="entry name" value="FGAR-AT_PurM_N-like"/>
    <property type="match status" value="1"/>
</dbReference>
<dbReference type="Pfam" id="PF13507">
    <property type="entry name" value="GATase_5"/>
    <property type="match status" value="1"/>
</dbReference>
<keyword evidence="11" id="KW-0315">Glutamine amidotransferase</keyword>
<dbReference type="FunFam" id="3.90.650.10:FF:000002">
    <property type="entry name" value="Phosphoribosylformylglycinamidine synthase"/>
    <property type="match status" value="1"/>
</dbReference>
<dbReference type="InterPro" id="IPR029062">
    <property type="entry name" value="Class_I_gatase-like"/>
</dbReference>
<dbReference type="Gene3D" id="3.90.650.10">
    <property type="entry name" value="PurM-like C-terminal domain"/>
    <property type="match status" value="2"/>
</dbReference>
<evidence type="ECO:0000256" key="15">
    <source>
        <dbReference type="ARBA" id="ARBA00071729"/>
    </source>
</evidence>
<evidence type="ECO:0000256" key="13">
    <source>
        <dbReference type="ARBA" id="ARBA00032632"/>
    </source>
</evidence>
<dbReference type="Gene3D" id="3.30.1330.10">
    <property type="entry name" value="PurM-like, N-terminal domain"/>
    <property type="match status" value="2"/>
</dbReference>
<dbReference type="InterPro" id="IPR055181">
    <property type="entry name" value="FGAR-AT_PurM_N-like"/>
</dbReference>
<dbReference type="Gene3D" id="3.40.50.880">
    <property type="match status" value="1"/>
</dbReference>
<dbReference type="PANTHER" id="PTHR10099:SF1">
    <property type="entry name" value="PHOSPHORIBOSYLFORMYLGLYCINAMIDINE SYNTHASE"/>
    <property type="match status" value="1"/>
</dbReference>
<dbReference type="FunFam" id="3.40.50.880:FF:000008">
    <property type="entry name" value="Phosphoribosylformylglycinamidine synthase"/>
    <property type="match status" value="1"/>
</dbReference>
<accession>F2E6G7</accession>
<dbReference type="EMBL" id="AK371741">
    <property type="protein sequence ID" value="BAK02939.1"/>
    <property type="molecule type" value="mRNA"/>
</dbReference>
<keyword evidence="10" id="KW-0460">Magnesium</keyword>
<dbReference type="FunFam" id="3.30.1330.10:FF:000005">
    <property type="entry name" value="Phosphoribosylformylglycinamidine synthase"/>
    <property type="match status" value="1"/>
</dbReference>
<protein>
    <recommendedName>
        <fullName evidence="15">Phosphoribosylformylglycinamidine synthase</fullName>
        <ecNumber evidence="3">6.3.5.3</ecNumber>
    </recommendedName>
    <alternativeName>
        <fullName evidence="13">Formylglycinamide ribonucleotide amidotransferase</fullName>
    </alternativeName>
    <alternativeName>
        <fullName evidence="12">Formylglycinamide ribotide amidotransferase</fullName>
    </alternativeName>
</protein>
<evidence type="ECO:0000256" key="6">
    <source>
        <dbReference type="ARBA" id="ARBA00022723"/>
    </source>
</evidence>
<sequence length="1088" mass="116800">MIKNTYKEHPEYILSAYKDNAAVIEGPVAPRFGVVDAKGTYGIVSEQVHLVAKVETHNHPTAVSPFPGAATGSGGEIRDEGSVGTGSKSKAGLSGFAVSNLRIPGYTHAWESDARLADKPSHIASPLEIMIDGPLGGAAFNNEFGRPGLGGYFRTMCMDVEMVDRADMDKVVKTETRGFHKPIMIAGGMGAIRPMHVNKKPIQPGNKLIVLGGPSMLIGLGGGAASSVAAGSAASAELDFASVQRENPEMQRRCQMVLDAATALGDANPIVSVHDVGAGGLSNALPELVHDHDLGAVIQLRDVLIDDPSMSPMEIWCNESQERYVLALDEKDVPQFAAMCARERCPFAVVGTATKEERLIVEDSLLKQRAIDLPMSVLFGKPPKMHRDTQTRTLVPRSLALPATLTVRDAARQVLQLPSVANKQFLITIGDRSVGGMTVREQMVGPWQTPLADVAVTSTTFDYFTGEAMAMGERPSLALGSHAASARMAVAEALLNLAAADVESLAHVRLSANWMSAVAADGEGAGIYEACQAIGMDMCPKLGITIPVGKDSLSMRTTWAQNGEQRTVTSPMALNITAYAQVKDVRKTFTPQLIRTPGDRTCLVLLDGARGKMRLGASALAQTLGQVGNDMPDVDNIEDLKAIWDAIAAGRKEGLIMAYHDRSDGGLYTTVAEMCFAGHVGARIEVPATATNKVLPYLFNEEVGAVVQVPAPRAAEFVALARKCGVPEGSVSVIGEVLSEGSQDVIVSCAGQVLDQSHRVELQRLWTLTSYNIARMRDNPACADSELATLLDVNDPGFSSRLTFEYPYAPSLFLAVPADARPKVAVLREQGVNSHMEMAWSFTAAGFTAVDVHMTDILSGKVTLDQFVGFGACGGFSYGDVLGAGRGWAKSILSNPTARAQFAAFFAREDTFAIGICNGCQMFAQLRELLPASSGAQHWPTFERNESEQFEGRTSLVEVPESPSIFFKGMAGTRLPIAVAHGEGRAVFRSDDDMRAVLTNGSVSLRYVNNYGAPATSYPANPNGSPFGITGVTSLDGRVTLMMPHPERVTRWVANSWVDDKWRHGSVEGPWLQMFRNARQWTEERHRQ</sequence>
<evidence type="ECO:0000259" key="18">
    <source>
        <dbReference type="Pfam" id="PF22689"/>
    </source>
</evidence>
<evidence type="ECO:0000256" key="2">
    <source>
        <dbReference type="ARBA" id="ARBA00008608"/>
    </source>
</evidence>
<keyword evidence="9" id="KW-0067">ATP-binding</keyword>
<dbReference type="CDD" id="cd02204">
    <property type="entry name" value="PurL_repeat2"/>
    <property type="match status" value="1"/>
</dbReference>
<dbReference type="NCBIfam" id="NF003672">
    <property type="entry name" value="PRK05297.1"/>
    <property type="match status" value="1"/>
</dbReference>
<keyword evidence="7" id="KW-0547">Nucleotide-binding</keyword>
<evidence type="ECO:0000256" key="14">
    <source>
        <dbReference type="ARBA" id="ARBA00052585"/>
    </source>
</evidence>
<evidence type="ECO:0000259" key="17">
    <source>
        <dbReference type="Pfam" id="PF02769"/>
    </source>
</evidence>
<dbReference type="SUPFAM" id="SSF52317">
    <property type="entry name" value="Class I glutamine amidotransferase-like"/>
    <property type="match status" value="1"/>
</dbReference>
<feature type="domain" description="FGAR-AT PurM N-terminal-like" evidence="18">
    <location>
        <begin position="422"/>
        <end position="581"/>
    </location>
</feature>
<evidence type="ECO:0000256" key="11">
    <source>
        <dbReference type="ARBA" id="ARBA00022962"/>
    </source>
</evidence>
<comment type="similarity">
    <text evidence="2">In the N-terminal section; belongs to the FGAMS family.</text>
</comment>
<comment type="catalytic activity">
    <reaction evidence="14">
        <text>N(2)-formyl-N(1)-(5-phospho-beta-D-ribosyl)glycinamide + L-glutamine + ATP + H2O = 2-formamido-N(1)-(5-O-phospho-beta-D-ribosyl)acetamidine + L-glutamate + ADP + phosphate + H(+)</text>
        <dbReference type="Rhea" id="RHEA:17129"/>
        <dbReference type="ChEBI" id="CHEBI:15377"/>
        <dbReference type="ChEBI" id="CHEBI:15378"/>
        <dbReference type="ChEBI" id="CHEBI:29985"/>
        <dbReference type="ChEBI" id="CHEBI:30616"/>
        <dbReference type="ChEBI" id="CHEBI:43474"/>
        <dbReference type="ChEBI" id="CHEBI:58359"/>
        <dbReference type="ChEBI" id="CHEBI:147286"/>
        <dbReference type="ChEBI" id="CHEBI:147287"/>
        <dbReference type="ChEBI" id="CHEBI:456216"/>
        <dbReference type="EC" id="6.3.5.3"/>
    </reaction>
</comment>
<comment type="pathway">
    <text evidence="1">Purine metabolism; IMP biosynthesis via de novo pathway; 5-amino-1-(5-phospho-D-ribosyl)imidazole from N(2)-formyl-N(1)-(5-phospho-D-ribosyl)glycinamide: step 1/2.</text>
</comment>
<keyword evidence="4" id="KW-0963">Cytoplasm</keyword>
<reference evidence="19" key="1">
    <citation type="journal article" date="2011" name="Plant Physiol.">
        <title>Comprehensive sequence analysis of 24,783 barley full-length cDNAs derived from 12 clone libraries.</title>
        <authorList>
            <person name="Matsumoto T."/>
            <person name="Tanaka T."/>
            <person name="Sakai H."/>
            <person name="Amano N."/>
            <person name="Kanamori H."/>
            <person name="Kurita K."/>
            <person name="Kikuta A."/>
            <person name="Kamiya K."/>
            <person name="Yamamoto M."/>
            <person name="Ikawa H."/>
            <person name="Fujii N."/>
            <person name="Hori K."/>
            <person name="Itoh T."/>
            <person name="Sato K."/>
        </authorList>
    </citation>
    <scope>NUCLEOTIDE SEQUENCE</scope>
    <source>
        <tissue evidence="19">Shoot and root</tissue>
    </source>
</reference>
<keyword evidence="5" id="KW-0436">Ligase</keyword>
<evidence type="ECO:0000256" key="5">
    <source>
        <dbReference type="ARBA" id="ARBA00022598"/>
    </source>
</evidence>
<feature type="region of interest" description="Disordered" evidence="16">
    <location>
        <begin position="61"/>
        <end position="89"/>
    </location>
</feature>
<evidence type="ECO:0000256" key="10">
    <source>
        <dbReference type="ARBA" id="ARBA00022842"/>
    </source>
</evidence>
<dbReference type="InterPro" id="IPR010918">
    <property type="entry name" value="PurM-like_C_dom"/>
</dbReference>
<proteinExistence type="evidence at transcript level"/>
<dbReference type="PANTHER" id="PTHR10099">
    <property type="entry name" value="PHOSPHORIBOSYLFORMYLGLYCINAMIDINE SYNTHASE"/>
    <property type="match status" value="1"/>
</dbReference>
<keyword evidence="6" id="KW-0479">Metal-binding</keyword>
<dbReference type="GO" id="GO:0046872">
    <property type="term" value="F:metal ion binding"/>
    <property type="evidence" value="ECO:0007669"/>
    <property type="project" value="UniProtKB-KW"/>
</dbReference>
<dbReference type="EC" id="6.3.5.3" evidence="3"/>
<evidence type="ECO:0000256" key="7">
    <source>
        <dbReference type="ARBA" id="ARBA00022741"/>
    </source>
</evidence>
<keyword evidence="8" id="KW-0658">Purine biosynthesis</keyword>
<dbReference type="AlphaFoldDB" id="F2E6G7"/>
<dbReference type="GO" id="GO:0005524">
    <property type="term" value="F:ATP binding"/>
    <property type="evidence" value="ECO:0007669"/>
    <property type="project" value="UniProtKB-KW"/>
</dbReference>
<dbReference type="NCBIfam" id="TIGR01735">
    <property type="entry name" value="FGAM_synt"/>
    <property type="match status" value="1"/>
</dbReference>
<dbReference type="InterPro" id="IPR010073">
    <property type="entry name" value="PurL_large"/>
</dbReference>
<evidence type="ECO:0000256" key="3">
    <source>
        <dbReference type="ARBA" id="ARBA00012747"/>
    </source>
</evidence>
<evidence type="ECO:0000256" key="4">
    <source>
        <dbReference type="ARBA" id="ARBA00022490"/>
    </source>
</evidence>
<organism evidence="19">
    <name type="scientific">Hordeum vulgare subsp. vulgare</name>
    <name type="common">Domesticated barley</name>
    <dbReference type="NCBI Taxonomy" id="112509"/>
    <lineage>
        <taxon>Eukaryota</taxon>
        <taxon>Viridiplantae</taxon>
        <taxon>Streptophyta</taxon>
        <taxon>Embryophyta</taxon>
        <taxon>Tracheophyta</taxon>
        <taxon>Spermatophyta</taxon>
        <taxon>Magnoliopsida</taxon>
        <taxon>Liliopsida</taxon>
        <taxon>Poales</taxon>
        <taxon>Poaceae</taxon>
        <taxon>BOP clade</taxon>
        <taxon>Pooideae</taxon>
        <taxon>Triticodae</taxon>
        <taxon>Triticeae</taxon>
        <taxon>Hordeinae</taxon>
        <taxon>Hordeum</taxon>
    </lineage>
</organism>
<dbReference type="SMART" id="SM01211">
    <property type="entry name" value="GATase_5"/>
    <property type="match status" value="1"/>
</dbReference>
<dbReference type="SUPFAM" id="SSF56042">
    <property type="entry name" value="PurM C-terminal domain-like"/>
    <property type="match status" value="2"/>
</dbReference>
<evidence type="ECO:0000313" key="19">
    <source>
        <dbReference type="EMBL" id="BAK02939.1"/>
    </source>
</evidence>
<dbReference type="UniPathway" id="UPA00074">
    <property type="reaction ID" value="UER00128"/>
</dbReference>
<dbReference type="InterPro" id="IPR036676">
    <property type="entry name" value="PurM-like_C_sf"/>
</dbReference>
<dbReference type="GO" id="GO:0006189">
    <property type="term" value="P:'de novo' IMP biosynthetic process"/>
    <property type="evidence" value="ECO:0007669"/>
    <property type="project" value="UniProtKB-UniPathway"/>
</dbReference>
<evidence type="ECO:0000256" key="9">
    <source>
        <dbReference type="ARBA" id="ARBA00022840"/>
    </source>
</evidence>
<dbReference type="CDD" id="cd01740">
    <property type="entry name" value="GATase1_FGAR_AT"/>
    <property type="match status" value="1"/>
</dbReference>
<dbReference type="SUPFAM" id="SSF55326">
    <property type="entry name" value="PurM N-terminal domain-like"/>
    <property type="match status" value="2"/>
</dbReference>
<dbReference type="Pfam" id="PF02769">
    <property type="entry name" value="AIRS_C"/>
    <property type="match status" value="2"/>
</dbReference>